<dbReference type="GO" id="GO:0005739">
    <property type="term" value="C:mitochondrion"/>
    <property type="evidence" value="ECO:0007669"/>
    <property type="project" value="UniProtKB-SubCell"/>
</dbReference>
<dbReference type="FunFam" id="1.10.10.200:FF:000002">
    <property type="entry name" value="Probable transcriptional regulatory protein CLM62_37755"/>
    <property type="match status" value="1"/>
</dbReference>
<dbReference type="Pfam" id="PF01709">
    <property type="entry name" value="Transcrip_reg"/>
    <property type="match status" value="1"/>
</dbReference>
<evidence type="ECO:0000259" key="3">
    <source>
        <dbReference type="Pfam" id="PF01709"/>
    </source>
</evidence>
<accession>A0A8K0UYQ9</accession>
<dbReference type="PANTHER" id="PTHR12532">
    <property type="entry name" value="TRANSLATIONAL ACTIVATOR OF CYTOCHROME C OXIDASE 1"/>
    <property type="match status" value="1"/>
</dbReference>
<name>A0A8K0UYQ9_9AGAR</name>
<dbReference type="AlphaFoldDB" id="A0A8K0UYQ9"/>
<proteinExistence type="inferred from homology"/>
<protein>
    <submittedName>
        <fullName evidence="5">YebC-like protein</fullName>
    </submittedName>
</protein>
<dbReference type="InterPro" id="IPR002876">
    <property type="entry name" value="Transcrip_reg_TACO1-like"/>
</dbReference>
<dbReference type="Gene3D" id="3.30.70.980">
    <property type="match status" value="2"/>
</dbReference>
<evidence type="ECO:0000313" key="6">
    <source>
        <dbReference type="Proteomes" id="UP000813824"/>
    </source>
</evidence>
<dbReference type="OrthoDB" id="2017544at2759"/>
<comment type="caution">
    <text evidence="5">The sequence shown here is derived from an EMBL/GenBank/DDBJ whole genome shotgun (WGS) entry which is preliminary data.</text>
</comment>
<evidence type="ECO:0000259" key="4">
    <source>
        <dbReference type="Pfam" id="PF20772"/>
    </source>
</evidence>
<feature type="domain" description="TACO1/YebC-like second and third" evidence="3">
    <location>
        <begin position="113"/>
        <end position="277"/>
    </location>
</feature>
<dbReference type="Gene3D" id="1.10.10.200">
    <property type="match status" value="1"/>
</dbReference>
<dbReference type="SUPFAM" id="SSF75625">
    <property type="entry name" value="YebC-like"/>
    <property type="match status" value="1"/>
</dbReference>
<dbReference type="PANTHER" id="PTHR12532:SF0">
    <property type="entry name" value="TRANSLATIONAL ACTIVATOR OF CYTOCHROME C OXIDASE 1"/>
    <property type="match status" value="1"/>
</dbReference>
<keyword evidence="6" id="KW-1185">Reference proteome</keyword>
<dbReference type="InterPro" id="IPR049083">
    <property type="entry name" value="TACO1_YebC_N"/>
</dbReference>
<dbReference type="EMBL" id="JAEVFJ010000002">
    <property type="protein sequence ID" value="KAH8107157.1"/>
    <property type="molecule type" value="Genomic_DNA"/>
</dbReference>
<organism evidence="5 6">
    <name type="scientific">Cristinia sonorae</name>
    <dbReference type="NCBI Taxonomy" id="1940300"/>
    <lineage>
        <taxon>Eukaryota</taxon>
        <taxon>Fungi</taxon>
        <taxon>Dikarya</taxon>
        <taxon>Basidiomycota</taxon>
        <taxon>Agaricomycotina</taxon>
        <taxon>Agaricomycetes</taxon>
        <taxon>Agaricomycetidae</taxon>
        <taxon>Agaricales</taxon>
        <taxon>Pleurotineae</taxon>
        <taxon>Stephanosporaceae</taxon>
        <taxon>Cristinia</taxon>
    </lineage>
</organism>
<dbReference type="Pfam" id="PF20772">
    <property type="entry name" value="TACO1_YebC_N"/>
    <property type="match status" value="1"/>
</dbReference>
<dbReference type="Proteomes" id="UP000813824">
    <property type="component" value="Unassembled WGS sequence"/>
</dbReference>
<dbReference type="InterPro" id="IPR026564">
    <property type="entry name" value="Transcrip_reg_TACO1-like_dom3"/>
</dbReference>
<sequence length="279" mass="30456">MLSLRQATRPILSPRVSLRCAFTTSSTVWSGHNKWSKIRHNKGAQDAKKSAINGKAHRDIMVAVRGGSGADPETNATLAVVLKRVRAQGVPKQTIESALKKAVGDAGKSGQYMTFEAMVEGTVGVMVECLTDNLNRTLHSLRDTIASRGARPAPVAFMFERKGCVRVALQKGEDFDLRLERLIDTALEAEAEDFDQTDSENSLNTVEVEFISPPTALARVMAAVTAPDMCKELLSSELIYRPTENSGVTPEEESLVAVSKLVEQLEANEDVLRVWTTLD</sequence>
<dbReference type="InterPro" id="IPR029072">
    <property type="entry name" value="YebC-like"/>
</dbReference>
<evidence type="ECO:0000256" key="1">
    <source>
        <dbReference type="ARBA" id="ARBA00004173"/>
    </source>
</evidence>
<reference evidence="5" key="1">
    <citation type="journal article" date="2021" name="New Phytol.">
        <title>Evolutionary innovations through gain and loss of genes in the ectomycorrhizal Boletales.</title>
        <authorList>
            <person name="Wu G."/>
            <person name="Miyauchi S."/>
            <person name="Morin E."/>
            <person name="Kuo A."/>
            <person name="Drula E."/>
            <person name="Varga T."/>
            <person name="Kohler A."/>
            <person name="Feng B."/>
            <person name="Cao Y."/>
            <person name="Lipzen A."/>
            <person name="Daum C."/>
            <person name="Hundley H."/>
            <person name="Pangilinan J."/>
            <person name="Johnson J."/>
            <person name="Barry K."/>
            <person name="LaButti K."/>
            <person name="Ng V."/>
            <person name="Ahrendt S."/>
            <person name="Min B."/>
            <person name="Choi I.G."/>
            <person name="Park H."/>
            <person name="Plett J.M."/>
            <person name="Magnuson J."/>
            <person name="Spatafora J.W."/>
            <person name="Nagy L.G."/>
            <person name="Henrissat B."/>
            <person name="Grigoriev I.V."/>
            <person name="Yang Z.L."/>
            <person name="Xu J."/>
            <person name="Martin F.M."/>
        </authorList>
    </citation>
    <scope>NUCLEOTIDE SEQUENCE</scope>
    <source>
        <strain evidence="5">KKN 215</strain>
    </source>
</reference>
<comment type="similarity">
    <text evidence="2">Belongs to the TACO1 family.</text>
</comment>
<feature type="domain" description="TACO1/YebC-like N-terminal" evidence="4">
    <location>
        <begin position="33"/>
        <end position="104"/>
    </location>
</feature>
<comment type="subcellular location">
    <subcellularLocation>
        <location evidence="1">Mitochondrion</location>
    </subcellularLocation>
</comment>
<dbReference type="InterPro" id="IPR048300">
    <property type="entry name" value="TACO1_YebC-like_2nd/3rd_dom"/>
</dbReference>
<gene>
    <name evidence="5" type="ORF">BXZ70DRAFT_280412</name>
</gene>
<evidence type="ECO:0000256" key="2">
    <source>
        <dbReference type="ARBA" id="ARBA00008724"/>
    </source>
</evidence>
<dbReference type="InterPro" id="IPR017856">
    <property type="entry name" value="Integrase-like_N"/>
</dbReference>
<evidence type="ECO:0000313" key="5">
    <source>
        <dbReference type="EMBL" id="KAH8107157.1"/>
    </source>
</evidence>